<protein>
    <submittedName>
        <fullName evidence="1">Uncharacterized protein</fullName>
    </submittedName>
</protein>
<evidence type="ECO:0000313" key="1">
    <source>
        <dbReference type="EMBL" id="MCK8488288.1"/>
    </source>
</evidence>
<comment type="caution">
    <text evidence="1">The sequence shown here is derived from an EMBL/GenBank/DDBJ whole genome shotgun (WGS) entry which is preliminary data.</text>
</comment>
<keyword evidence="2" id="KW-1185">Reference proteome</keyword>
<reference evidence="1" key="1">
    <citation type="submission" date="2022-04" db="EMBL/GenBank/DDBJ databases">
        <authorList>
            <person name="Seo M.-J."/>
        </authorList>
    </citation>
    <scope>NUCLEOTIDE SEQUENCE</scope>
    <source>
        <strain evidence="1">MBLB2552</strain>
    </source>
</reference>
<dbReference type="EMBL" id="JALPRK010000012">
    <property type="protein sequence ID" value="MCK8488288.1"/>
    <property type="molecule type" value="Genomic_DNA"/>
</dbReference>
<dbReference type="Proteomes" id="UP001139534">
    <property type="component" value="Unassembled WGS sequence"/>
</dbReference>
<gene>
    <name evidence="1" type="ORF">M0651_14005</name>
</gene>
<dbReference type="RefSeq" id="WP_248552367.1">
    <property type="nucleotide sequence ID" value="NZ_JALPRK010000012.1"/>
</dbReference>
<accession>A0A9X1Y2T3</accession>
<sequence>MKTTFRIYKGHSSKKYSSFFDLIDGDNETKQTKGLAYTFSKYPNLVFMFIKSVLSPAALSGLPLNEVDYVQVDAEMLSEGHIIIRRDITLSFYRGNVKCFVIIMEAKSSKKGLVKDNDLTLQLSSYLNPEYFPGEQGIPIIGITITKYRVIHPIETGFISISWNEIIKLLNDFMRSRKNQNIDLDIAREYADFLTGVKNGMNFYEVEVLSVAAGETLPLTMKHFIHACPHHRRGFTYKTPIYITFRSAGGGEMEFLYKIKEIVVLDPLSPNLDVVLDGIEAEFAERIKRYIVDRSASKFGFEHKDEEYRFYNLDKHEVIHLKHLPKPEVNNAGPRYYTIAEFFKGNKIIKVASQD</sequence>
<organism evidence="1 2">
    <name type="scientific">Paenibacillus mellifer</name>
    <dbReference type="NCBI Taxonomy" id="2937794"/>
    <lineage>
        <taxon>Bacteria</taxon>
        <taxon>Bacillati</taxon>
        <taxon>Bacillota</taxon>
        <taxon>Bacilli</taxon>
        <taxon>Bacillales</taxon>
        <taxon>Paenibacillaceae</taxon>
        <taxon>Paenibacillus</taxon>
    </lineage>
</organism>
<dbReference type="AlphaFoldDB" id="A0A9X1Y2T3"/>
<name>A0A9X1Y2T3_9BACL</name>
<evidence type="ECO:0000313" key="2">
    <source>
        <dbReference type="Proteomes" id="UP001139534"/>
    </source>
</evidence>
<proteinExistence type="predicted"/>